<evidence type="ECO:0000313" key="1">
    <source>
        <dbReference type="EMBL" id="JAD94344.1"/>
    </source>
</evidence>
<reference evidence="1" key="1">
    <citation type="submission" date="2014-09" db="EMBL/GenBank/DDBJ databases">
        <authorList>
            <person name="Magalhaes I.L.F."/>
            <person name="Oliveira U."/>
            <person name="Santos F.R."/>
            <person name="Vidigal T.H.D.A."/>
            <person name="Brescovit A.D."/>
            <person name="Santos A.J."/>
        </authorList>
    </citation>
    <scope>NUCLEOTIDE SEQUENCE</scope>
    <source>
        <tissue evidence="1">Shoot tissue taken approximately 20 cm above the soil surface</tissue>
    </source>
</reference>
<accession>A0A0A9E0K6</accession>
<dbReference type="AlphaFoldDB" id="A0A0A9E0K6"/>
<reference evidence="1" key="2">
    <citation type="journal article" date="2015" name="Data Brief">
        <title>Shoot transcriptome of the giant reed, Arundo donax.</title>
        <authorList>
            <person name="Barrero R.A."/>
            <person name="Guerrero F.D."/>
            <person name="Moolhuijzen P."/>
            <person name="Goolsby J.A."/>
            <person name="Tidwell J."/>
            <person name="Bellgard S.E."/>
            <person name="Bellgard M.I."/>
        </authorList>
    </citation>
    <scope>NUCLEOTIDE SEQUENCE</scope>
    <source>
        <tissue evidence="1">Shoot tissue taken approximately 20 cm above the soil surface</tissue>
    </source>
</reference>
<proteinExistence type="predicted"/>
<protein>
    <submittedName>
        <fullName evidence="1">Uncharacterized protein</fullName>
    </submittedName>
</protein>
<organism evidence="1">
    <name type="scientific">Arundo donax</name>
    <name type="common">Giant reed</name>
    <name type="synonym">Donax arundinaceus</name>
    <dbReference type="NCBI Taxonomy" id="35708"/>
    <lineage>
        <taxon>Eukaryota</taxon>
        <taxon>Viridiplantae</taxon>
        <taxon>Streptophyta</taxon>
        <taxon>Embryophyta</taxon>
        <taxon>Tracheophyta</taxon>
        <taxon>Spermatophyta</taxon>
        <taxon>Magnoliopsida</taxon>
        <taxon>Liliopsida</taxon>
        <taxon>Poales</taxon>
        <taxon>Poaceae</taxon>
        <taxon>PACMAD clade</taxon>
        <taxon>Arundinoideae</taxon>
        <taxon>Arundineae</taxon>
        <taxon>Arundo</taxon>
    </lineage>
</organism>
<dbReference type="EMBL" id="GBRH01203551">
    <property type="protein sequence ID" value="JAD94344.1"/>
    <property type="molecule type" value="Transcribed_RNA"/>
</dbReference>
<sequence>MTSCQHSCLVTITFRTTFRDCSLTVLYFQRATSLTRTSWYIFGLLLALSLMEERDQRILEVTILMTW</sequence>
<name>A0A0A9E0K6_ARUDO</name>